<feature type="transmembrane region" description="Helical" evidence="1">
    <location>
        <begin position="80"/>
        <end position="101"/>
    </location>
</feature>
<protein>
    <recommendedName>
        <fullName evidence="4">Short-chain dehydrogenase/reductase SDR</fullName>
    </recommendedName>
</protein>
<dbReference type="Proteomes" id="UP000002669">
    <property type="component" value="Unassembled WGS sequence"/>
</dbReference>
<dbReference type="OMA" id="IMMMHEL"/>
<dbReference type="EMBL" id="DS989824">
    <property type="protein sequence ID" value="EFR00809.1"/>
    <property type="molecule type" value="Genomic_DNA"/>
</dbReference>
<keyword evidence="1" id="KW-0812">Transmembrane</keyword>
<dbReference type="OrthoDB" id="1663137at2759"/>
<dbReference type="GeneID" id="10028922"/>
<evidence type="ECO:0008006" key="4">
    <source>
        <dbReference type="Google" id="ProtNLM"/>
    </source>
</evidence>
<reference evidence="3" key="1">
    <citation type="journal article" date="2012" name="MBio">
        <title>Comparative genome analysis of Trichophyton rubrum and related dermatophytes reveals candidate genes involved in infection.</title>
        <authorList>
            <person name="Martinez D.A."/>
            <person name="Oliver B.G."/>
            <person name="Graeser Y."/>
            <person name="Goldberg J.M."/>
            <person name="Li W."/>
            <person name="Martinez-Rossi N.M."/>
            <person name="Monod M."/>
            <person name="Shelest E."/>
            <person name="Barton R.C."/>
            <person name="Birch E."/>
            <person name="Brakhage A.A."/>
            <person name="Chen Z."/>
            <person name="Gurr S.J."/>
            <person name="Heiman D."/>
            <person name="Heitman J."/>
            <person name="Kosti I."/>
            <person name="Rossi A."/>
            <person name="Saif S."/>
            <person name="Samalova M."/>
            <person name="Saunders C.W."/>
            <person name="Shea T."/>
            <person name="Summerbell R.C."/>
            <person name="Xu J."/>
            <person name="Young S."/>
            <person name="Zeng Q."/>
            <person name="Birren B.W."/>
            <person name="Cuomo C.A."/>
            <person name="White T.C."/>
        </authorList>
    </citation>
    <scope>NUCLEOTIDE SEQUENCE [LARGE SCALE GENOMIC DNA]</scope>
    <source>
        <strain evidence="3">ATCC MYA-4604 / CBS 118893</strain>
    </source>
</reference>
<dbReference type="eggNOG" id="KOG0134">
    <property type="taxonomic scope" value="Eukaryota"/>
</dbReference>
<accession>E4UU42</accession>
<dbReference type="HOGENOM" id="CLU_1510223_0_0_1"/>
<evidence type="ECO:0000313" key="2">
    <source>
        <dbReference type="EMBL" id="EFR00809.1"/>
    </source>
</evidence>
<dbReference type="Gene3D" id="3.40.50.720">
    <property type="entry name" value="NAD(P)-binding Rossmann-like Domain"/>
    <property type="match status" value="1"/>
</dbReference>
<dbReference type="InParanoid" id="E4UU42"/>
<dbReference type="STRING" id="535722.E4UU42"/>
<proteinExistence type="predicted"/>
<organism evidence="3">
    <name type="scientific">Arthroderma gypseum (strain ATCC MYA-4604 / CBS 118893)</name>
    <name type="common">Microsporum gypseum</name>
    <dbReference type="NCBI Taxonomy" id="535722"/>
    <lineage>
        <taxon>Eukaryota</taxon>
        <taxon>Fungi</taxon>
        <taxon>Dikarya</taxon>
        <taxon>Ascomycota</taxon>
        <taxon>Pezizomycotina</taxon>
        <taxon>Eurotiomycetes</taxon>
        <taxon>Eurotiomycetidae</taxon>
        <taxon>Onygenales</taxon>
        <taxon>Arthrodermataceae</taxon>
        <taxon>Nannizzia</taxon>
    </lineage>
</organism>
<evidence type="ECO:0000313" key="3">
    <source>
        <dbReference type="Proteomes" id="UP000002669"/>
    </source>
</evidence>
<dbReference type="AlphaFoldDB" id="E4UU42"/>
<name>E4UU42_ARTGP</name>
<evidence type="ECO:0000256" key="1">
    <source>
        <dbReference type="SAM" id="Phobius"/>
    </source>
</evidence>
<keyword evidence="3" id="KW-1185">Reference proteome</keyword>
<sequence length="178" mass="19877">MRSPIYRTTFSSFGSRYSSAGTAMQCTRADRLAGIRRYGAAKLCQVMMLRLEKDSKLSSISVLAVDPAAMPTELSHRDGWVRGVFLAQVVLRIVAAIIILFRPNDPFRTTWKSVGDVLYAVFETETLGSHPSGIYMNGSKRAKAGAESEDLRMREQLWCDSLGYVRATEGDTVLTEWR</sequence>
<keyword evidence="1" id="KW-1133">Transmembrane helix</keyword>
<dbReference type="VEuPathDB" id="FungiDB:MGYG_09029"/>
<keyword evidence="1" id="KW-0472">Membrane</keyword>
<gene>
    <name evidence="2" type="ORF">MGYG_09029</name>
</gene>
<dbReference type="RefSeq" id="XP_003173639.1">
    <property type="nucleotide sequence ID" value="XM_003173591.1"/>
</dbReference>